<keyword evidence="1" id="KW-0812">Transmembrane</keyword>
<comment type="caution">
    <text evidence="2">The sequence shown here is derived from an EMBL/GenBank/DDBJ whole genome shotgun (WGS) entry which is preliminary data.</text>
</comment>
<gene>
    <name evidence="2" type="ORF">DJ66_0944</name>
</gene>
<feature type="transmembrane region" description="Helical" evidence="1">
    <location>
        <begin position="6"/>
        <end position="23"/>
    </location>
</feature>
<reference evidence="2 3" key="1">
    <citation type="journal article" date="2015" name="Phytopathology">
        <title>Genomes of Candidatus Liberibacter solanacearum haplotype A from New Zealand and the USA suggest significant genome plasticity in the species.</title>
        <authorList>
            <person name="Thompson S.M."/>
            <person name="Johnson C.P."/>
            <person name="Lu A.Y."/>
            <person name="Frampton R.A."/>
            <person name="Sullivan K.L."/>
            <person name="Fiers M.W."/>
            <person name="Crowhurst R.N."/>
            <person name="Pitman A.R."/>
            <person name="Scott I."/>
            <person name="Gudmestad N.C."/>
            <person name="Smith G.R."/>
        </authorList>
    </citation>
    <scope>NUCLEOTIDE SEQUENCE [LARGE SCALE GENOMIC DNA]</scope>
    <source>
        <strain evidence="2 3">LsoNZ1</strain>
    </source>
</reference>
<proteinExistence type="predicted"/>
<dbReference type="AlphaFoldDB" id="A0A0F4VNG7"/>
<keyword evidence="1" id="KW-0472">Membrane</keyword>
<sequence>MKNLWQYHFLFLINWHLYLNIYVSMVHRINQLWIAFTE</sequence>
<dbReference type="EMBL" id="JMTK01000002">
    <property type="protein sequence ID" value="KJZ82202.1"/>
    <property type="molecule type" value="Genomic_DNA"/>
</dbReference>
<keyword evidence="1" id="KW-1133">Transmembrane helix</keyword>
<name>A0A0F4VNG7_9HYPH</name>
<evidence type="ECO:0000256" key="1">
    <source>
        <dbReference type="SAM" id="Phobius"/>
    </source>
</evidence>
<dbReference type="Proteomes" id="UP000033731">
    <property type="component" value="Unassembled WGS sequence"/>
</dbReference>
<evidence type="ECO:0000313" key="2">
    <source>
        <dbReference type="EMBL" id="KJZ82202.1"/>
    </source>
</evidence>
<protein>
    <submittedName>
        <fullName evidence="2">Uncharacterized protein</fullName>
    </submittedName>
</protein>
<keyword evidence="3" id="KW-1185">Reference proteome</keyword>
<organism evidence="2 3">
    <name type="scientific">Candidatus Liberibacter solanacearum</name>
    <dbReference type="NCBI Taxonomy" id="556287"/>
    <lineage>
        <taxon>Bacteria</taxon>
        <taxon>Pseudomonadati</taxon>
        <taxon>Pseudomonadota</taxon>
        <taxon>Alphaproteobacteria</taxon>
        <taxon>Hyphomicrobiales</taxon>
        <taxon>Rhizobiaceae</taxon>
        <taxon>Liberibacter</taxon>
    </lineage>
</organism>
<evidence type="ECO:0000313" key="3">
    <source>
        <dbReference type="Proteomes" id="UP000033731"/>
    </source>
</evidence>
<accession>A0A0F4VNG7</accession>